<evidence type="ECO:0000313" key="2">
    <source>
        <dbReference type="EMBL" id="NEE03600.1"/>
    </source>
</evidence>
<dbReference type="SUPFAM" id="SSF54427">
    <property type="entry name" value="NTF2-like"/>
    <property type="match status" value="1"/>
</dbReference>
<dbReference type="AlphaFoldDB" id="A0A6L9SHN8"/>
<organism evidence="2 3">
    <name type="scientific">Phytoactinopolyspora halotolerans</name>
    <dbReference type="NCBI Taxonomy" id="1981512"/>
    <lineage>
        <taxon>Bacteria</taxon>
        <taxon>Bacillati</taxon>
        <taxon>Actinomycetota</taxon>
        <taxon>Actinomycetes</taxon>
        <taxon>Jiangellales</taxon>
        <taxon>Jiangellaceae</taxon>
        <taxon>Phytoactinopolyspora</taxon>
    </lineage>
</organism>
<reference evidence="2 3" key="1">
    <citation type="submission" date="2020-02" db="EMBL/GenBank/DDBJ databases">
        <authorList>
            <person name="Li X.-J."/>
            <person name="Han X.-M."/>
        </authorList>
    </citation>
    <scope>NUCLEOTIDE SEQUENCE [LARGE SCALE GENOMIC DNA]</scope>
    <source>
        <strain evidence="2 3">CCTCC AB 2017055</strain>
    </source>
</reference>
<dbReference type="Proteomes" id="UP000475214">
    <property type="component" value="Unassembled WGS sequence"/>
</dbReference>
<dbReference type="Pfam" id="PF12680">
    <property type="entry name" value="SnoaL_2"/>
    <property type="match status" value="1"/>
</dbReference>
<protein>
    <submittedName>
        <fullName evidence="2">Nuclear transport factor 2 family protein</fullName>
    </submittedName>
</protein>
<keyword evidence="3" id="KW-1185">Reference proteome</keyword>
<comment type="caution">
    <text evidence="2">The sequence shown here is derived from an EMBL/GenBank/DDBJ whole genome shotgun (WGS) entry which is preliminary data.</text>
</comment>
<dbReference type="Gene3D" id="3.10.450.50">
    <property type="match status" value="1"/>
</dbReference>
<dbReference type="EMBL" id="JAAGOA010000024">
    <property type="protein sequence ID" value="NEE03600.1"/>
    <property type="molecule type" value="Genomic_DNA"/>
</dbReference>
<dbReference type="InterPro" id="IPR032710">
    <property type="entry name" value="NTF2-like_dom_sf"/>
</dbReference>
<name>A0A6L9SHN8_9ACTN</name>
<feature type="domain" description="SnoaL-like" evidence="1">
    <location>
        <begin position="25"/>
        <end position="98"/>
    </location>
</feature>
<accession>A0A6L9SHN8</accession>
<dbReference type="InterPro" id="IPR037401">
    <property type="entry name" value="SnoaL-like"/>
</dbReference>
<gene>
    <name evidence="2" type="ORF">G1H10_25875</name>
</gene>
<evidence type="ECO:0000313" key="3">
    <source>
        <dbReference type="Proteomes" id="UP000475214"/>
    </source>
</evidence>
<sequence>MNPATRGRARELAAEDRLPSALGGFIDAVNAHDEEAFLGAFTEDGLVNDWGREFRGREAIKGWSDREFIGARGTMTVTDVAEDAGWYQVTADWRSTHANGLSLFEFQLDGDHISVMRISEAQA</sequence>
<proteinExistence type="predicted"/>
<evidence type="ECO:0000259" key="1">
    <source>
        <dbReference type="Pfam" id="PF12680"/>
    </source>
</evidence>